<feature type="transmembrane region" description="Helical" evidence="7">
    <location>
        <begin position="196"/>
        <end position="217"/>
    </location>
</feature>
<feature type="transmembrane region" description="Helical" evidence="7">
    <location>
        <begin position="148"/>
        <end position="176"/>
    </location>
</feature>
<evidence type="ECO:0000259" key="8">
    <source>
        <dbReference type="Pfam" id="PF01618"/>
    </source>
</evidence>
<dbReference type="EMBL" id="DTLI01000057">
    <property type="protein sequence ID" value="HHS51700.1"/>
    <property type="molecule type" value="Genomic_DNA"/>
</dbReference>
<proteinExistence type="inferred from homology"/>
<evidence type="ECO:0000313" key="9">
    <source>
        <dbReference type="EMBL" id="HHS51700.1"/>
    </source>
</evidence>
<reference evidence="9" key="1">
    <citation type="journal article" date="2020" name="mSystems">
        <title>Genome- and Community-Level Interaction Insights into Carbon Utilization and Element Cycling Functions of Hydrothermarchaeota in Hydrothermal Sediment.</title>
        <authorList>
            <person name="Zhou Z."/>
            <person name="Liu Y."/>
            <person name="Xu W."/>
            <person name="Pan J."/>
            <person name="Luo Z.H."/>
            <person name="Li M."/>
        </authorList>
    </citation>
    <scope>NUCLEOTIDE SEQUENCE [LARGE SCALE GENOMIC DNA]</scope>
    <source>
        <strain evidence="9">SpSt-876</strain>
    </source>
</reference>
<evidence type="ECO:0000256" key="5">
    <source>
        <dbReference type="ARBA" id="ARBA00023136"/>
    </source>
</evidence>
<sequence length="253" mass="27752">MESFTQPAGITAWWNTILTAGLFAKTILFVLLCLSIISWTIIFKKLFLFWAIKRENRILLSLFAHRRNAAQFQKAVADYKNSPLAKILAGGLKEWSNLKKQLGFTDSLAGSNPKSPTITLNLLSQILPNVSEAMNRVSSIELAQAEKFLPFLATVSSVSPFLGLLGTVWGVLAALINVKTIPVVTLQIIAPGVSDALITTVAGLLVAIPALMFYNYFVGKLKDLAAESERFISEVLGDLRKEIVIAKDVIPYE</sequence>
<keyword evidence="5 7" id="KW-0472">Membrane</keyword>
<dbReference type="AlphaFoldDB" id="A0A7C6ECB6"/>
<dbReference type="InterPro" id="IPR050790">
    <property type="entry name" value="ExbB/TolQ_transport"/>
</dbReference>
<organism evidence="9">
    <name type="scientific">candidate division WOR-3 bacterium</name>
    <dbReference type="NCBI Taxonomy" id="2052148"/>
    <lineage>
        <taxon>Bacteria</taxon>
        <taxon>Bacteria division WOR-3</taxon>
    </lineage>
</organism>
<evidence type="ECO:0000256" key="4">
    <source>
        <dbReference type="ARBA" id="ARBA00022989"/>
    </source>
</evidence>
<dbReference type="GO" id="GO:0017038">
    <property type="term" value="P:protein import"/>
    <property type="evidence" value="ECO:0007669"/>
    <property type="project" value="TreeGrafter"/>
</dbReference>
<comment type="similarity">
    <text evidence="6">Belongs to the exbB/tolQ family.</text>
</comment>
<keyword evidence="3 7" id="KW-0812">Transmembrane</keyword>
<keyword evidence="6" id="KW-0813">Transport</keyword>
<keyword evidence="6" id="KW-0653">Protein transport</keyword>
<dbReference type="InterPro" id="IPR002898">
    <property type="entry name" value="MotA_ExbB_proton_chnl"/>
</dbReference>
<name>A0A7C6ECB6_UNCW3</name>
<evidence type="ECO:0000256" key="3">
    <source>
        <dbReference type="ARBA" id="ARBA00022692"/>
    </source>
</evidence>
<keyword evidence="4 7" id="KW-1133">Transmembrane helix</keyword>
<feature type="transmembrane region" description="Helical" evidence="7">
    <location>
        <begin position="12"/>
        <end position="43"/>
    </location>
</feature>
<evidence type="ECO:0000256" key="6">
    <source>
        <dbReference type="RuleBase" id="RU004057"/>
    </source>
</evidence>
<dbReference type="PANTHER" id="PTHR30625:SF3">
    <property type="entry name" value="TOL-PAL SYSTEM PROTEIN TOLQ"/>
    <property type="match status" value="1"/>
</dbReference>
<comment type="subcellular location">
    <subcellularLocation>
        <location evidence="1">Cell membrane</location>
        <topology evidence="1">Multi-pass membrane protein</topology>
    </subcellularLocation>
    <subcellularLocation>
        <location evidence="6">Membrane</location>
        <topology evidence="6">Multi-pass membrane protein</topology>
    </subcellularLocation>
</comment>
<feature type="domain" description="MotA/TolQ/ExbB proton channel" evidence="8">
    <location>
        <begin position="129"/>
        <end position="228"/>
    </location>
</feature>
<dbReference type="GO" id="GO:0005886">
    <property type="term" value="C:plasma membrane"/>
    <property type="evidence" value="ECO:0007669"/>
    <property type="project" value="UniProtKB-SubCell"/>
</dbReference>
<comment type="caution">
    <text evidence="9">The sequence shown here is derived from an EMBL/GenBank/DDBJ whole genome shotgun (WGS) entry which is preliminary data.</text>
</comment>
<accession>A0A7C6ECB6</accession>
<keyword evidence="2" id="KW-1003">Cell membrane</keyword>
<protein>
    <recommendedName>
        <fullName evidence="8">MotA/TolQ/ExbB proton channel domain-containing protein</fullName>
    </recommendedName>
</protein>
<dbReference type="PANTHER" id="PTHR30625">
    <property type="entry name" value="PROTEIN TOLQ"/>
    <property type="match status" value="1"/>
</dbReference>
<evidence type="ECO:0000256" key="7">
    <source>
        <dbReference type="SAM" id="Phobius"/>
    </source>
</evidence>
<gene>
    <name evidence="9" type="ORF">ENW73_02375</name>
</gene>
<evidence type="ECO:0000256" key="1">
    <source>
        <dbReference type="ARBA" id="ARBA00004651"/>
    </source>
</evidence>
<dbReference type="Pfam" id="PF01618">
    <property type="entry name" value="MotA_ExbB"/>
    <property type="match status" value="1"/>
</dbReference>
<evidence type="ECO:0000256" key="2">
    <source>
        <dbReference type="ARBA" id="ARBA00022475"/>
    </source>
</evidence>